<organism evidence="1 2">
    <name type="scientific">Arthrobacter phage Nandita</name>
    <dbReference type="NCBI Taxonomy" id="2419963"/>
    <lineage>
        <taxon>Viruses</taxon>
        <taxon>Duplodnaviria</taxon>
        <taxon>Heunggongvirae</taxon>
        <taxon>Uroviricota</taxon>
        <taxon>Caudoviricetes</taxon>
        <taxon>Daemsvirinae</taxon>
        <taxon>Nanditavirus</taxon>
        <taxon>Nanditavirus nandita</taxon>
    </lineage>
</organism>
<proteinExistence type="predicted"/>
<evidence type="ECO:0000313" key="2">
    <source>
        <dbReference type="Proteomes" id="UP000267628"/>
    </source>
</evidence>
<evidence type="ECO:0000313" key="1">
    <source>
        <dbReference type="EMBL" id="AYN58668.1"/>
    </source>
</evidence>
<dbReference type="KEGG" id="vg:80033974"/>
<accession>A0A3G2KI63</accession>
<sequence>MITYQEELSTLIDDSAVPSNGAYVIRADLAAEAVVAAGYIKPRVITTDEEREQLPNSSVVRSDAGSIANIQDGKAYFFGFEHPVDAKMLALPITILWEVTP</sequence>
<dbReference type="RefSeq" id="YP_010760877.1">
    <property type="nucleotide sequence ID" value="NC_073588.1"/>
</dbReference>
<dbReference type="EMBL" id="MH834621">
    <property type="protein sequence ID" value="AYN58668.1"/>
    <property type="molecule type" value="Genomic_DNA"/>
</dbReference>
<protein>
    <submittedName>
        <fullName evidence="1">Uncharacterized protein</fullName>
    </submittedName>
</protein>
<dbReference type="GeneID" id="80033974"/>
<gene>
    <name evidence="1" type="primary">49</name>
    <name evidence="1" type="ORF">PBI_NANDITA_49</name>
</gene>
<keyword evidence="2" id="KW-1185">Reference proteome</keyword>
<reference evidence="1 2" key="1">
    <citation type="submission" date="2018-09" db="EMBL/GenBank/DDBJ databases">
        <authorList>
            <person name="Zack K."/>
            <person name="Stoner T.H."/>
            <person name="Garlena R.A."/>
            <person name="Russell D.A."/>
            <person name="Pope W.H."/>
            <person name="Jacobs-Sera D."/>
            <person name="Hatfull G.F."/>
        </authorList>
    </citation>
    <scope>NUCLEOTIDE SEQUENCE [LARGE SCALE GENOMIC DNA]</scope>
</reference>
<name>A0A3G2KI63_9CAUD</name>
<dbReference type="Proteomes" id="UP000267628">
    <property type="component" value="Segment"/>
</dbReference>